<evidence type="ECO:0000259" key="1">
    <source>
        <dbReference type="Pfam" id="PF06439"/>
    </source>
</evidence>
<dbReference type="Pfam" id="PF06439">
    <property type="entry name" value="3keto-disac_hyd"/>
    <property type="match status" value="1"/>
</dbReference>
<dbReference type="GO" id="GO:0016787">
    <property type="term" value="F:hydrolase activity"/>
    <property type="evidence" value="ECO:0007669"/>
    <property type="project" value="InterPro"/>
</dbReference>
<dbReference type="AlphaFoldDB" id="A0A4Q7PD08"/>
<comment type="caution">
    <text evidence="2">The sequence shown here is derived from an EMBL/GenBank/DDBJ whole genome shotgun (WGS) entry which is preliminary data.</text>
</comment>
<dbReference type="Gene3D" id="2.60.120.560">
    <property type="entry name" value="Exo-inulinase, domain 1"/>
    <property type="match status" value="1"/>
</dbReference>
<sequence length="324" mass="36055">MASTHKLIIMNLRKIYSLTAAIVLIILHIGQVKAQTESKDLIGRWNITLDMDGREAPSWLEVKLSGFKVLVGYFVGDDGSARPISQVHFDNGKVHFSIPPQWQDSNKDMKFKGSLTQGKLNGTIQYPNGKRYPFVGERAPALVREKEPTWGTPIALFNGRDLSGWHADKDQNQWEVKNGILTSSKSGANLISNEKFEDFQLLVEFRYPEGSNSGIYLRGRYEVQIQDDYDKEPSNVLFGGVYGFLTPNEMAAGKAGEWQTFQIKLIGRRLTVVANGKTVICDQIIPGITGGALDSKEGLPGPIMLQGDHGPVEFRKIELVKAVY</sequence>
<evidence type="ECO:0000313" key="2">
    <source>
        <dbReference type="EMBL" id="RZS98241.1"/>
    </source>
</evidence>
<dbReference type="InterPro" id="IPR010496">
    <property type="entry name" value="AL/BT2_dom"/>
</dbReference>
<keyword evidence="3" id="KW-1185">Reference proteome</keyword>
<evidence type="ECO:0000313" key="3">
    <source>
        <dbReference type="Proteomes" id="UP000292209"/>
    </source>
</evidence>
<dbReference type="EMBL" id="SGXG01000001">
    <property type="protein sequence ID" value="RZS98241.1"/>
    <property type="molecule type" value="Genomic_DNA"/>
</dbReference>
<feature type="domain" description="3-keto-alpha-glucoside-1,2-lyase/3-keto-2-hydroxy-glucal hydratase" evidence="1">
    <location>
        <begin position="153"/>
        <end position="319"/>
    </location>
</feature>
<name>A0A4Q7PD08_9BACT</name>
<dbReference type="Proteomes" id="UP000292209">
    <property type="component" value="Unassembled WGS sequence"/>
</dbReference>
<reference evidence="2 3" key="1">
    <citation type="submission" date="2019-02" db="EMBL/GenBank/DDBJ databases">
        <title>Genomic Encyclopedia of Archaeal and Bacterial Type Strains, Phase II (KMG-II): from individual species to whole genera.</title>
        <authorList>
            <person name="Goeker M."/>
        </authorList>
    </citation>
    <scope>NUCLEOTIDE SEQUENCE [LARGE SCALE GENOMIC DNA]</scope>
    <source>
        <strain evidence="2 3">DSM 21411</strain>
    </source>
</reference>
<gene>
    <name evidence="2" type="ORF">BC751_3881</name>
</gene>
<dbReference type="RefSeq" id="WP_242617539.1">
    <property type="nucleotide sequence ID" value="NZ_SGXG01000001.1"/>
</dbReference>
<protein>
    <submittedName>
        <fullName evidence="2">Uncharacterized protein DUF1080</fullName>
    </submittedName>
</protein>
<proteinExistence type="predicted"/>
<organism evidence="2 3">
    <name type="scientific">Cecembia calidifontis</name>
    <dbReference type="NCBI Taxonomy" id="1187080"/>
    <lineage>
        <taxon>Bacteria</taxon>
        <taxon>Pseudomonadati</taxon>
        <taxon>Bacteroidota</taxon>
        <taxon>Cytophagia</taxon>
        <taxon>Cytophagales</taxon>
        <taxon>Cyclobacteriaceae</taxon>
        <taxon>Cecembia</taxon>
    </lineage>
</organism>
<accession>A0A4Q7PD08</accession>